<evidence type="ECO:0000313" key="2">
    <source>
        <dbReference type="EMBL" id="MBW0137355.1"/>
    </source>
</evidence>
<sequence length="144" mass="14965">MTDRTGPFWDAVAGRAPMPPAARTLGWEFVDVDVDAGTIEVAFTMGEAFLDVRGHVLGGFVSAMLYDTMGPALIATLPPGRFPSTLDLSAVFLAPAGPGRFTGTGRVLRRRGDVAFLAAALHGPDGTVVATGTATAQIDPPPDR</sequence>
<dbReference type="Pfam" id="PF13622">
    <property type="entry name" value="4HBT_3"/>
    <property type="match status" value="1"/>
</dbReference>
<organism evidence="2 3">
    <name type="scientific">Pseudonocardia abyssalis</name>
    <dbReference type="NCBI Taxonomy" id="2792008"/>
    <lineage>
        <taxon>Bacteria</taxon>
        <taxon>Bacillati</taxon>
        <taxon>Actinomycetota</taxon>
        <taxon>Actinomycetes</taxon>
        <taxon>Pseudonocardiales</taxon>
        <taxon>Pseudonocardiaceae</taxon>
        <taxon>Pseudonocardia</taxon>
    </lineage>
</organism>
<gene>
    <name evidence="2" type="ORF">I4I81_24290</name>
</gene>
<protein>
    <submittedName>
        <fullName evidence="2">PaaI family thioesterase</fullName>
    </submittedName>
</protein>
<name>A0ABS6UYN9_9PSEU</name>
<evidence type="ECO:0000259" key="1">
    <source>
        <dbReference type="Pfam" id="PF13622"/>
    </source>
</evidence>
<dbReference type="Proteomes" id="UP000694287">
    <property type="component" value="Unassembled WGS sequence"/>
</dbReference>
<dbReference type="EMBL" id="JADQDK010000001">
    <property type="protein sequence ID" value="MBW0137355.1"/>
    <property type="molecule type" value="Genomic_DNA"/>
</dbReference>
<evidence type="ECO:0000313" key="3">
    <source>
        <dbReference type="Proteomes" id="UP000694287"/>
    </source>
</evidence>
<accession>A0ABS6UYN9</accession>
<dbReference type="CDD" id="cd03443">
    <property type="entry name" value="PaaI_thioesterase"/>
    <property type="match status" value="1"/>
</dbReference>
<proteinExistence type="predicted"/>
<dbReference type="RefSeq" id="WP_218602813.1">
    <property type="nucleotide sequence ID" value="NZ_JADQDJ010000086.1"/>
</dbReference>
<comment type="caution">
    <text evidence="2">The sequence shown here is derived from an EMBL/GenBank/DDBJ whole genome shotgun (WGS) entry which is preliminary data.</text>
</comment>
<dbReference type="InterPro" id="IPR049449">
    <property type="entry name" value="TesB_ACOT8-like_N"/>
</dbReference>
<feature type="domain" description="Acyl-CoA thioesterase-like N-terminal HotDog" evidence="1">
    <location>
        <begin position="54"/>
        <end position="136"/>
    </location>
</feature>
<reference evidence="2 3" key="1">
    <citation type="submission" date="2020-11" db="EMBL/GenBank/DDBJ databases">
        <title>Pseudonocardia abyssalis sp. nov. and Pseudonocardia oceani sp. nov., description and phylogenomic analysis of two novel actinomycetes isolated from the deep Southern Ocean.</title>
        <authorList>
            <person name="Parra J."/>
        </authorList>
    </citation>
    <scope>NUCLEOTIDE SEQUENCE [LARGE SCALE GENOMIC DNA]</scope>
    <source>
        <strain evidence="2 3">KRD-168</strain>
    </source>
</reference>
<keyword evidence="3" id="KW-1185">Reference proteome</keyword>